<evidence type="ECO:0000313" key="2">
    <source>
        <dbReference type="Proteomes" id="UP001596380"/>
    </source>
</evidence>
<dbReference type="RefSeq" id="WP_378046725.1">
    <property type="nucleotide sequence ID" value="NZ_JBHSXE010000001.1"/>
</dbReference>
<name>A0ABW2CXE0_9ACTN</name>
<dbReference type="EMBL" id="JBHSXS010000054">
    <property type="protein sequence ID" value="MFC6886489.1"/>
    <property type="molecule type" value="Genomic_DNA"/>
</dbReference>
<evidence type="ECO:0000313" key="1">
    <source>
        <dbReference type="EMBL" id="MFC6886489.1"/>
    </source>
</evidence>
<accession>A0ABW2CXE0</accession>
<keyword evidence="2" id="KW-1185">Reference proteome</keyword>
<gene>
    <name evidence="1" type="ORF">ACFQKB_42480</name>
</gene>
<dbReference type="Pfam" id="PF20062">
    <property type="entry name" value="DUF6461"/>
    <property type="match status" value="1"/>
</dbReference>
<reference evidence="2" key="1">
    <citation type="journal article" date="2019" name="Int. J. Syst. Evol. Microbiol.">
        <title>The Global Catalogue of Microorganisms (GCM) 10K type strain sequencing project: providing services to taxonomists for standard genome sequencing and annotation.</title>
        <authorList>
            <consortium name="The Broad Institute Genomics Platform"/>
            <consortium name="The Broad Institute Genome Sequencing Center for Infectious Disease"/>
            <person name="Wu L."/>
            <person name="Ma J."/>
        </authorList>
    </citation>
    <scope>NUCLEOTIDE SEQUENCE [LARGE SCALE GENOMIC DNA]</scope>
    <source>
        <strain evidence="2">JCM 3369</strain>
    </source>
</reference>
<protein>
    <submittedName>
        <fullName evidence="1">DUF6461 domain-containing protein</fullName>
    </submittedName>
</protein>
<comment type="caution">
    <text evidence="1">The sequence shown here is derived from an EMBL/GenBank/DDBJ whole genome shotgun (WGS) entry which is preliminary data.</text>
</comment>
<proteinExistence type="predicted"/>
<organism evidence="1 2">
    <name type="scientific">Actinomadura yumaensis</name>
    <dbReference type="NCBI Taxonomy" id="111807"/>
    <lineage>
        <taxon>Bacteria</taxon>
        <taxon>Bacillati</taxon>
        <taxon>Actinomycetota</taxon>
        <taxon>Actinomycetes</taxon>
        <taxon>Streptosporangiales</taxon>
        <taxon>Thermomonosporaceae</taxon>
        <taxon>Actinomadura</taxon>
    </lineage>
</organism>
<sequence length="369" mass="39180">MLEVSRDGVEWMDDDEPLGEICCLTFVKGVDENEVLSRLGALPDTLRPRTLAEADGSYEAGYPQFAFALDLGGWTVLIEPNGFQGTLIERLTALSQGTEAVSVQRHDYADHGFRYAVDGTLVTGFEPTWPGRRWGSEPDRLLGQMRAVGLAPAPADDADGDEDEDEDDSLLSAYVPALLLAGLITGAVPHADALAGELSSAEIEPWFSAAPPSFSHGPTDPAMLAALEAAPPHLLRAVAADEAMRLAGVLGLDGTPGLAEAVAAAERGEAVTVSPGSELGAHVRSWLRRSRQAGWSLNDSAGSRMSDDERTAAFMRGWFADALNAALWPEPHAAARAALRPLTEGPPQLRDPDREAVVLRTLRGGSGSR</sequence>
<dbReference type="Proteomes" id="UP001596380">
    <property type="component" value="Unassembled WGS sequence"/>
</dbReference>
<dbReference type="InterPro" id="IPR045592">
    <property type="entry name" value="DUF6461"/>
</dbReference>